<accession>A0A2Z6S9Z1</accession>
<reference evidence="1 3" key="1">
    <citation type="submission" date="2017-11" db="EMBL/GenBank/DDBJ databases">
        <title>The genome of Rhizophagus clarus HR1 reveals common genetic basis of auxotrophy among arbuscular mycorrhizal fungi.</title>
        <authorList>
            <person name="Kobayashi Y."/>
        </authorList>
    </citation>
    <scope>NUCLEOTIDE SEQUENCE [LARGE SCALE GENOMIC DNA]</scope>
    <source>
        <strain evidence="1 3">HR1</strain>
    </source>
</reference>
<dbReference type="EMBL" id="BEXD01004070">
    <property type="protein sequence ID" value="GBC06380.1"/>
    <property type="molecule type" value="Genomic_DNA"/>
</dbReference>
<evidence type="ECO:0000313" key="2">
    <source>
        <dbReference type="EMBL" id="GES91006.1"/>
    </source>
</evidence>
<dbReference type="InterPro" id="IPR032675">
    <property type="entry name" value="LRR_dom_sf"/>
</dbReference>
<dbReference type="SUPFAM" id="SSF52047">
    <property type="entry name" value="RNI-like"/>
    <property type="match status" value="1"/>
</dbReference>
<comment type="caution">
    <text evidence="1">The sequence shown here is derived from an EMBL/GenBank/DDBJ whole genome shotgun (WGS) entry which is preliminary data.</text>
</comment>
<reference evidence="2" key="2">
    <citation type="submission" date="2019-10" db="EMBL/GenBank/DDBJ databases">
        <title>Conservation and host-specific expression of non-tandemly repeated heterogenous ribosome RNA gene in arbuscular mycorrhizal fungi.</title>
        <authorList>
            <person name="Maeda T."/>
            <person name="Kobayashi Y."/>
            <person name="Nakagawa T."/>
            <person name="Ezawa T."/>
            <person name="Yamaguchi K."/>
            <person name="Bino T."/>
            <person name="Nishimoto Y."/>
            <person name="Shigenobu S."/>
            <person name="Kawaguchi M."/>
        </authorList>
    </citation>
    <scope>NUCLEOTIDE SEQUENCE</scope>
    <source>
        <strain evidence="2">HR1</strain>
    </source>
</reference>
<evidence type="ECO:0000313" key="3">
    <source>
        <dbReference type="Proteomes" id="UP000247702"/>
    </source>
</evidence>
<sequence>MTTKPPMFNYASFCKDLSINAVNDQIRSLLFNNYNDNRSIIVSSSSSSKTFKKSDYILITKEIWKLFMNQITLKKFSFWRSPWSHMNYINFTFYPGAKNYLKNLSELNCSSDTSDISSDFFYQLSKICHNIRSLMINFEKHISKGLSDLIIVQKNLKYLSIIEPYMNCKDLTDLLSILPDTLIKLYLCYGEEHYIPLSFITKFTNLQELELSFNYNFTFRDFKKLQHVTFPQLQILKFECLCPTYEELINFLKNNGKNLKEFCTVENNNSINLAIAKFCPNLKKLSAGFRSNELETLRMVFNSCQYLESIKIMRCDDAFLYEIDALELIAKYSPKSVFELKLHYSDKLKSELLPEILESFFIMWSNRVPQRLLSLIIVDFDLNRFDPNSLDTKDENMAIIIGRRYAELGVIRTFKIIDFLED</sequence>
<dbReference type="AlphaFoldDB" id="A0A2Z6S9Z1"/>
<evidence type="ECO:0008006" key="4">
    <source>
        <dbReference type="Google" id="ProtNLM"/>
    </source>
</evidence>
<proteinExistence type="predicted"/>
<dbReference type="Gene3D" id="3.80.10.10">
    <property type="entry name" value="Ribonuclease Inhibitor"/>
    <property type="match status" value="1"/>
</dbReference>
<protein>
    <recommendedName>
        <fullName evidence="4">F-box domain-containing protein</fullName>
    </recommendedName>
</protein>
<name>A0A2Z6S9Z1_9GLOM</name>
<dbReference type="Proteomes" id="UP000615446">
    <property type="component" value="Unassembled WGS sequence"/>
</dbReference>
<dbReference type="EMBL" id="BLAL01000197">
    <property type="protein sequence ID" value="GES91006.1"/>
    <property type="molecule type" value="Genomic_DNA"/>
</dbReference>
<organism evidence="1 3">
    <name type="scientific">Rhizophagus clarus</name>
    <dbReference type="NCBI Taxonomy" id="94130"/>
    <lineage>
        <taxon>Eukaryota</taxon>
        <taxon>Fungi</taxon>
        <taxon>Fungi incertae sedis</taxon>
        <taxon>Mucoromycota</taxon>
        <taxon>Glomeromycotina</taxon>
        <taxon>Glomeromycetes</taxon>
        <taxon>Glomerales</taxon>
        <taxon>Glomeraceae</taxon>
        <taxon>Rhizophagus</taxon>
    </lineage>
</organism>
<keyword evidence="3" id="KW-1185">Reference proteome</keyword>
<dbReference type="Proteomes" id="UP000247702">
    <property type="component" value="Unassembled WGS sequence"/>
</dbReference>
<gene>
    <name evidence="2" type="ORF">RCL2_001783900</name>
    <name evidence="1" type="ORF">RclHR1_00680024</name>
</gene>
<evidence type="ECO:0000313" key="1">
    <source>
        <dbReference type="EMBL" id="GBC06380.1"/>
    </source>
</evidence>